<evidence type="ECO:0000313" key="7">
    <source>
        <dbReference type="Proteomes" id="UP000321938"/>
    </source>
</evidence>
<feature type="transmembrane region" description="Helical" evidence="5">
    <location>
        <begin position="91"/>
        <end position="110"/>
    </location>
</feature>
<accession>A0A5C7BEE4</accession>
<evidence type="ECO:0000256" key="1">
    <source>
        <dbReference type="ARBA" id="ARBA00004141"/>
    </source>
</evidence>
<name>A0A5C7BEE4_9FLAO</name>
<proteinExistence type="predicted"/>
<evidence type="ECO:0000256" key="3">
    <source>
        <dbReference type="ARBA" id="ARBA00022989"/>
    </source>
</evidence>
<dbReference type="EMBL" id="VOSB01000001">
    <property type="protein sequence ID" value="TXE20418.1"/>
    <property type="molecule type" value="Genomic_DNA"/>
</dbReference>
<evidence type="ECO:0008006" key="8">
    <source>
        <dbReference type="Google" id="ProtNLM"/>
    </source>
</evidence>
<keyword evidence="3 5" id="KW-1133">Transmembrane helix</keyword>
<evidence type="ECO:0000313" key="6">
    <source>
        <dbReference type="EMBL" id="TXE20418.1"/>
    </source>
</evidence>
<dbReference type="AlphaFoldDB" id="A0A5C7BEE4"/>
<sequence length="117" mass="12862">MNAITIVTLFSALSFLFYGLSCLTSKRMTLEFKRFGLSKQQQMLTGILQLVGGIGLAIGYYQSQILAAISAAGLALLMLLGFLVRLKIKDSLVLSAPAFMYALLNIYLALRFFNVLN</sequence>
<evidence type="ECO:0000256" key="4">
    <source>
        <dbReference type="ARBA" id="ARBA00023136"/>
    </source>
</evidence>
<evidence type="ECO:0000256" key="2">
    <source>
        <dbReference type="ARBA" id="ARBA00022692"/>
    </source>
</evidence>
<feature type="transmembrane region" description="Helical" evidence="5">
    <location>
        <begin position="6"/>
        <end position="23"/>
    </location>
</feature>
<comment type="subcellular location">
    <subcellularLocation>
        <location evidence="1">Membrane</location>
        <topology evidence="1">Multi-pass membrane protein</topology>
    </subcellularLocation>
</comment>
<dbReference type="Proteomes" id="UP000321938">
    <property type="component" value="Unassembled WGS sequence"/>
</dbReference>
<evidence type="ECO:0000256" key="5">
    <source>
        <dbReference type="SAM" id="Phobius"/>
    </source>
</evidence>
<dbReference type="OrthoDB" id="799482at2"/>
<reference evidence="6 7" key="1">
    <citation type="submission" date="2019-08" db="EMBL/GenBank/DDBJ databases">
        <title>Genome of Psychroserpens burtonensis ACAM 167.</title>
        <authorList>
            <person name="Bowman J.P."/>
        </authorList>
    </citation>
    <scope>NUCLEOTIDE SEQUENCE [LARGE SCALE GENOMIC DNA]</scope>
    <source>
        <strain evidence="6 7">ACAM 167</strain>
    </source>
</reference>
<protein>
    <recommendedName>
        <fullName evidence="8">DoxX family protein</fullName>
    </recommendedName>
</protein>
<organism evidence="6 7">
    <name type="scientific">Psychroserpens burtonensis</name>
    <dbReference type="NCBI Taxonomy" id="49278"/>
    <lineage>
        <taxon>Bacteria</taxon>
        <taxon>Pseudomonadati</taxon>
        <taxon>Bacteroidota</taxon>
        <taxon>Flavobacteriia</taxon>
        <taxon>Flavobacteriales</taxon>
        <taxon>Flavobacteriaceae</taxon>
        <taxon>Psychroserpens</taxon>
    </lineage>
</organism>
<comment type="caution">
    <text evidence="6">The sequence shown here is derived from an EMBL/GenBank/DDBJ whole genome shotgun (WGS) entry which is preliminary data.</text>
</comment>
<keyword evidence="4 5" id="KW-0472">Membrane</keyword>
<dbReference type="STRING" id="1123037.GCA_000425305_00686"/>
<feature type="transmembrane region" description="Helical" evidence="5">
    <location>
        <begin position="67"/>
        <end position="84"/>
    </location>
</feature>
<keyword evidence="7" id="KW-1185">Reference proteome</keyword>
<gene>
    <name evidence="6" type="ORF">ES692_00425</name>
</gene>
<dbReference type="GO" id="GO:0016020">
    <property type="term" value="C:membrane"/>
    <property type="evidence" value="ECO:0007669"/>
    <property type="project" value="UniProtKB-SubCell"/>
</dbReference>
<dbReference type="InterPro" id="IPR032808">
    <property type="entry name" value="DoxX"/>
</dbReference>
<feature type="transmembrane region" description="Helical" evidence="5">
    <location>
        <begin position="43"/>
        <end position="61"/>
    </location>
</feature>
<keyword evidence="2 5" id="KW-0812">Transmembrane</keyword>
<dbReference type="Pfam" id="PF13564">
    <property type="entry name" value="DoxX_2"/>
    <property type="match status" value="1"/>
</dbReference>